<gene>
    <name evidence="1" type="ORF">LCGC14_0468850</name>
</gene>
<dbReference type="AlphaFoldDB" id="A0A0F9SI19"/>
<name>A0A0F9SI19_9ZZZZ</name>
<protein>
    <submittedName>
        <fullName evidence="1">Uncharacterized protein</fullName>
    </submittedName>
</protein>
<organism evidence="1">
    <name type="scientific">marine sediment metagenome</name>
    <dbReference type="NCBI Taxonomy" id="412755"/>
    <lineage>
        <taxon>unclassified sequences</taxon>
        <taxon>metagenomes</taxon>
        <taxon>ecological metagenomes</taxon>
    </lineage>
</organism>
<comment type="caution">
    <text evidence="1">The sequence shown here is derived from an EMBL/GenBank/DDBJ whole genome shotgun (WGS) entry which is preliminary data.</text>
</comment>
<proteinExistence type="predicted"/>
<accession>A0A0F9SI19</accession>
<reference evidence="1" key="1">
    <citation type="journal article" date="2015" name="Nature">
        <title>Complex archaea that bridge the gap between prokaryotes and eukaryotes.</title>
        <authorList>
            <person name="Spang A."/>
            <person name="Saw J.H."/>
            <person name="Jorgensen S.L."/>
            <person name="Zaremba-Niedzwiedzka K."/>
            <person name="Martijn J."/>
            <person name="Lind A.E."/>
            <person name="van Eijk R."/>
            <person name="Schleper C."/>
            <person name="Guy L."/>
            <person name="Ettema T.J."/>
        </authorList>
    </citation>
    <scope>NUCLEOTIDE SEQUENCE</scope>
</reference>
<dbReference type="EMBL" id="LAZR01000493">
    <property type="protein sequence ID" value="KKN66699.1"/>
    <property type="molecule type" value="Genomic_DNA"/>
</dbReference>
<sequence>MDRNRHARAPGAPVPEFHVELVYQDPYDNSVETFDWTLEQLADSIRIDQMQWNPDFRAFDQKQPLLIDEYEDVKGNWIHVETFVSHQDGSRLTGDELEQIAMLSRGDLPITMKQQRLPLGAETNPTEIPMMSRNRSLRNTRRPLRRTARRNRAMRQRPAALSGAGKKIQELQQQMEAGEITPEEFEAYLEEMEASQQHGASFRIAIARARAATAAYVDAVAAPKSKYDDLLEDVRRASYATRGATARAYEEGQEEVGDLLSTAVDPILDAIGVLAEQLPVEALTHEAARSRVAAIEPADVVLLQNAIKQLSKMESADHAVRMLRDIVDAASEMMRELGG</sequence>
<evidence type="ECO:0000313" key="1">
    <source>
        <dbReference type="EMBL" id="KKN66699.1"/>
    </source>
</evidence>